<organism evidence="3 4">
    <name type="scientific">Streptococcus equi subsp. zooepidemicus</name>
    <dbReference type="NCBI Taxonomy" id="40041"/>
    <lineage>
        <taxon>Bacteria</taxon>
        <taxon>Bacillati</taxon>
        <taxon>Bacillota</taxon>
        <taxon>Bacilli</taxon>
        <taxon>Lactobacillales</taxon>
        <taxon>Streptococcaceae</taxon>
        <taxon>Streptococcus</taxon>
    </lineage>
</organism>
<protein>
    <submittedName>
        <fullName evidence="3">BlpC ABC transporter</fullName>
    </submittedName>
</protein>
<gene>
    <name evidence="3" type="primary">lcnD</name>
    <name evidence="3" type="ORF">NCTC7023_01453</name>
</gene>
<feature type="transmembrane region" description="Helical" evidence="1">
    <location>
        <begin position="21"/>
        <end position="40"/>
    </location>
</feature>
<reference evidence="3 4" key="1">
    <citation type="submission" date="2018-06" db="EMBL/GenBank/DDBJ databases">
        <authorList>
            <consortium name="Pathogen Informatics"/>
            <person name="Doyle S."/>
        </authorList>
    </citation>
    <scope>NUCLEOTIDE SEQUENCE [LARGE SCALE GENOMIC DNA]</scope>
    <source>
        <strain evidence="3 4">NCTC7023</strain>
    </source>
</reference>
<dbReference type="AlphaFoldDB" id="A0AAX2LHD8"/>
<dbReference type="InterPro" id="IPR058794">
    <property type="entry name" value="HB_LcnD"/>
</dbReference>
<dbReference type="Proteomes" id="UP000255476">
    <property type="component" value="Unassembled WGS sequence"/>
</dbReference>
<keyword evidence="1" id="KW-0812">Transmembrane</keyword>
<dbReference type="EMBL" id="UHHT01000001">
    <property type="protein sequence ID" value="SUO82095.1"/>
    <property type="molecule type" value="Genomic_DNA"/>
</dbReference>
<comment type="caution">
    <text evidence="3">The sequence shown here is derived from an EMBL/GenBank/DDBJ whole genome shotgun (WGS) entry which is preliminary data.</text>
</comment>
<keyword evidence="1" id="KW-0472">Membrane</keyword>
<keyword evidence="1" id="KW-1133">Transmembrane helix</keyword>
<name>A0AAX2LHD8_STRSZ</name>
<sequence length="306" mass="34182">MNPNLFRSAEFYQRRYHNFTIILIIPLTLLVIFLFSFSFLGQKEVTVSSRGEIMPTKVIASIQSTSNNAIVKNNLKENQLVKKGKRLIKYKETIESSQKNSLESQLNTLNKQKVGLETLKESLKQGTNLLPQNDEFGLADTFNNFINQSQEIKLGIAKINTEVSNQSTLTNNTLAAIDTQINTINQQISEYEDLRQAISNHNTILPTGNPHQDILNNYLSQSQEEQTSTSNQFISQINQTISGLESSLSGLSIQRAGTGSSATYDNSSETKVEVLRTQFLQNASQQLSTIDSQITELKAQLEQASV</sequence>
<accession>A0AAX2LHD8</accession>
<proteinExistence type="predicted"/>
<evidence type="ECO:0000256" key="1">
    <source>
        <dbReference type="SAM" id="Phobius"/>
    </source>
</evidence>
<feature type="domain" description="LcnD-like long helical bundle" evidence="2">
    <location>
        <begin position="98"/>
        <end position="304"/>
    </location>
</feature>
<dbReference type="Pfam" id="PF25887">
    <property type="entry name" value="HB_LcnD"/>
    <property type="match status" value="1"/>
</dbReference>
<evidence type="ECO:0000259" key="2">
    <source>
        <dbReference type="Pfam" id="PF25887"/>
    </source>
</evidence>
<evidence type="ECO:0000313" key="4">
    <source>
        <dbReference type="Proteomes" id="UP000255476"/>
    </source>
</evidence>
<evidence type="ECO:0000313" key="3">
    <source>
        <dbReference type="EMBL" id="SUO82095.1"/>
    </source>
</evidence>